<dbReference type="InterPro" id="IPR038740">
    <property type="entry name" value="BioF2-like_GNAT_dom"/>
</dbReference>
<organism evidence="2 3">
    <name type="scientific">Paucibacter sediminis</name>
    <dbReference type="NCBI Taxonomy" id="3019553"/>
    <lineage>
        <taxon>Bacteria</taxon>
        <taxon>Pseudomonadati</taxon>
        <taxon>Pseudomonadota</taxon>
        <taxon>Betaproteobacteria</taxon>
        <taxon>Burkholderiales</taxon>
        <taxon>Sphaerotilaceae</taxon>
        <taxon>Roseateles</taxon>
    </lineage>
</organism>
<keyword evidence="2" id="KW-0012">Acyltransferase</keyword>
<evidence type="ECO:0000313" key="3">
    <source>
        <dbReference type="Proteomes" id="UP001177769"/>
    </source>
</evidence>
<dbReference type="InterPro" id="IPR016181">
    <property type="entry name" value="Acyl_CoA_acyltransferase"/>
</dbReference>
<feature type="domain" description="BioF2-like acetyltransferase" evidence="1">
    <location>
        <begin position="140"/>
        <end position="269"/>
    </location>
</feature>
<dbReference type="AlphaFoldDB" id="A0AA95NC33"/>
<name>A0AA95NC33_9BURK</name>
<dbReference type="GO" id="GO:0016746">
    <property type="term" value="F:acyltransferase activity"/>
    <property type="evidence" value="ECO:0007669"/>
    <property type="project" value="UniProtKB-KW"/>
</dbReference>
<dbReference type="Gene3D" id="3.40.630.30">
    <property type="match status" value="1"/>
</dbReference>
<dbReference type="PANTHER" id="PTHR36174:SF1">
    <property type="entry name" value="LIPID II:GLYCINE GLYCYLTRANSFERASE"/>
    <property type="match status" value="1"/>
</dbReference>
<gene>
    <name evidence="2" type="ORF">PFX98_20925</name>
</gene>
<protein>
    <submittedName>
        <fullName evidence="2">GNAT family N-acetyltransferase</fullName>
        <ecNumber evidence="2">2.3.1.-</ecNumber>
    </submittedName>
</protein>
<dbReference type="PANTHER" id="PTHR36174">
    <property type="entry name" value="LIPID II:GLYCINE GLYCYLTRANSFERASE"/>
    <property type="match status" value="1"/>
</dbReference>
<reference evidence="2" key="1">
    <citation type="submission" date="2023-01" db="EMBL/GenBank/DDBJ databases">
        <title>Whole genome sequence of Paucibacter sp. S2-9 isolated from pond sediment.</title>
        <authorList>
            <person name="Jung J.Y."/>
        </authorList>
    </citation>
    <scope>NUCLEOTIDE SEQUENCE</scope>
    <source>
        <strain evidence="2">S2-9</strain>
    </source>
</reference>
<sequence length="322" mass="34888">MTAAPITSFDLIASPADLDSICSDITAHSSIQARAIIDGAEQLFLRAKGSADTAIATITRGGLRSTMILSAKDRLWPPSDALHALCDRLGVTELTIESVKGLASGDAADPPPAQATTSYINERLYFVNLQQAPQDSAYSSNTRRNIAKAKRAGVSVESRNDPASLQAHFALTDSSVARRESRGESVALRGSRERSARFLANMQATLFQAQLGDQTLSSNLVFFQGKNAYYYDGGSSPEGMSLGASHLLMNAIINKLHADGYRNLNLGIARAGNDGLIRFKEGFAAELRFIDRATYDRDRLGLRAANLLRRLRREAARRLMPA</sequence>
<keyword evidence="2" id="KW-0808">Transferase</keyword>
<keyword evidence="3" id="KW-1185">Reference proteome</keyword>
<dbReference type="RefSeq" id="WP_285232416.1">
    <property type="nucleotide sequence ID" value="NZ_CP116346.1"/>
</dbReference>
<evidence type="ECO:0000313" key="2">
    <source>
        <dbReference type="EMBL" id="WIT11334.1"/>
    </source>
</evidence>
<dbReference type="Pfam" id="PF13480">
    <property type="entry name" value="Acetyltransf_6"/>
    <property type="match status" value="1"/>
</dbReference>
<dbReference type="EC" id="2.3.1.-" evidence="2"/>
<dbReference type="Proteomes" id="UP001177769">
    <property type="component" value="Chromosome"/>
</dbReference>
<dbReference type="InterPro" id="IPR050644">
    <property type="entry name" value="PG_Glycine_Bridge_Synth"/>
</dbReference>
<dbReference type="SUPFAM" id="SSF55729">
    <property type="entry name" value="Acyl-CoA N-acyltransferases (Nat)"/>
    <property type="match status" value="1"/>
</dbReference>
<dbReference type="KEGG" id="pais:PFX98_20925"/>
<dbReference type="EMBL" id="CP116346">
    <property type="protein sequence ID" value="WIT11334.1"/>
    <property type="molecule type" value="Genomic_DNA"/>
</dbReference>
<evidence type="ECO:0000259" key="1">
    <source>
        <dbReference type="Pfam" id="PF13480"/>
    </source>
</evidence>
<proteinExistence type="predicted"/>
<accession>A0AA95NC33</accession>